<evidence type="ECO:0000313" key="1">
    <source>
        <dbReference type="EMBL" id="RAR75635.1"/>
    </source>
</evidence>
<dbReference type="Proteomes" id="UP000248840">
    <property type="component" value="Unassembled WGS sequence"/>
</dbReference>
<name>A0A328YS96_9FLAO</name>
<reference evidence="1 2" key="1">
    <citation type="submission" date="2018-06" db="EMBL/GenBank/DDBJ databases">
        <title>Genomic Encyclopedia of Archaeal and Bacterial Type Strains, Phase II (KMG-II): from individual species to whole genera.</title>
        <authorList>
            <person name="Goeker M."/>
        </authorList>
    </citation>
    <scope>NUCLEOTIDE SEQUENCE [LARGE SCALE GENOMIC DNA]</scope>
    <source>
        <strain evidence="1 2">DSM 25663</strain>
    </source>
</reference>
<sequence length="134" mass="14354">MGKTLKKVIIAFLLLAIIGVVGFFAARYYAYHGGKRDVQSEEAAFTLKAKDFVAEFTANEASANKKYLEKPVAVSGAITSVNGKEVILDDVVVCNFTTPDATLKVGQTISIKGRAVGFDDLMGSVNLDQCSINN</sequence>
<dbReference type="RefSeq" id="WP_112111997.1">
    <property type="nucleotide sequence ID" value="NZ_QLSZ01000001.1"/>
</dbReference>
<dbReference type="OrthoDB" id="1449127at2"/>
<dbReference type="Pfam" id="PF12869">
    <property type="entry name" value="tRNA_anti-like"/>
    <property type="match status" value="1"/>
</dbReference>
<accession>A0A328YS96</accession>
<dbReference type="InterPro" id="IPR024422">
    <property type="entry name" value="Protein_unknown_function_OB"/>
</dbReference>
<organism evidence="1 2">
    <name type="scientific">Flavobacterium aciduliphilum</name>
    <dbReference type="NCBI Taxonomy" id="1101402"/>
    <lineage>
        <taxon>Bacteria</taxon>
        <taxon>Pseudomonadati</taxon>
        <taxon>Bacteroidota</taxon>
        <taxon>Flavobacteriia</taxon>
        <taxon>Flavobacteriales</taxon>
        <taxon>Flavobacteriaceae</taxon>
        <taxon>Flavobacterium</taxon>
    </lineage>
</organism>
<proteinExistence type="predicted"/>
<dbReference type="AlphaFoldDB" id="A0A328YS96"/>
<dbReference type="EMBL" id="QLSZ01000001">
    <property type="protein sequence ID" value="RAR75635.1"/>
    <property type="molecule type" value="Genomic_DNA"/>
</dbReference>
<comment type="caution">
    <text evidence="1">The sequence shown here is derived from an EMBL/GenBank/DDBJ whole genome shotgun (WGS) entry which is preliminary data.</text>
</comment>
<keyword evidence="2" id="KW-1185">Reference proteome</keyword>
<gene>
    <name evidence="1" type="ORF">CLV55_101335</name>
</gene>
<protein>
    <submittedName>
        <fullName evidence="1">Putative nucleic acid binding protein</fullName>
    </submittedName>
</protein>
<evidence type="ECO:0000313" key="2">
    <source>
        <dbReference type="Proteomes" id="UP000248840"/>
    </source>
</evidence>